<protein>
    <submittedName>
        <fullName evidence="2">Transmembrane protein</fullName>
    </submittedName>
</protein>
<dbReference type="Gene3D" id="3.40.50.1820">
    <property type="entry name" value="alpha/beta hydrolase"/>
    <property type="match status" value="1"/>
</dbReference>
<reference evidence="2 3" key="1">
    <citation type="journal article" date="2016" name="PLoS Pathog.">
        <title>Biosynthesis of antibiotic leucinostatins in bio-control fungus Purpureocillium lilacinum and their inhibition on phytophthora revealed by genome mining.</title>
        <authorList>
            <person name="Wang G."/>
            <person name="Liu Z."/>
            <person name="Lin R."/>
            <person name="Li E."/>
            <person name="Mao Z."/>
            <person name="Ling J."/>
            <person name="Yang Y."/>
            <person name="Yin W.B."/>
            <person name="Xie B."/>
        </authorList>
    </citation>
    <scope>NUCLEOTIDE SEQUENCE [LARGE SCALE GENOMIC DNA]</scope>
    <source>
        <strain evidence="2">170</strain>
    </source>
</reference>
<sequence length="424" mass="46841">MILRKVFTQVASGICLLGVAHGHKFCDKPPDVITNSPDDLIIRANCENFKISDVSCPIILLQKDGFLTAQPQTCIYRPPGAQLVSISASQNSSSEKLAVFVPEKYNAKDVQHALIMVAGKLSNAGLYWERLRNVSEGLAGTRFKSRNAIPVAPILFSDRFTPDLHGEDELSWASPGAWIAGRTANYPPTTNLTSIDALEALVDEFSNTEKYPALTNITFIGQSAGGQLVQRYAAAAKDPPPNIHIRYVQNNPATCSYFTAQRPSVKGASIPSIDSCKRYDHWPYGFTGFKGTSTGRKTPRQYFEQYISRDVVATVGYLDTNPCSGDQGCRAVMQGGRKRRNRNLVWYRYVHELARTGEDLRGFPGRFEGLPDWSGGRVRLRLALARNAGHEFQDIFQTEVGLSALFDDGNVMEGFRPGRRGRVG</sequence>
<dbReference type="GeneID" id="28854964"/>
<dbReference type="SUPFAM" id="SSF53474">
    <property type="entry name" value="alpha/beta-Hydrolases"/>
    <property type="match status" value="1"/>
</dbReference>
<dbReference type="InterPro" id="IPR029058">
    <property type="entry name" value="AB_hydrolase_fold"/>
</dbReference>
<dbReference type="PANTHER" id="PTHR35560:SF3">
    <property type="entry name" value="PEPTIDASE S9 PROLYL OLIGOPEPTIDASE CATALYTIC DOMAIN-CONTAINING PROTEIN"/>
    <property type="match status" value="1"/>
</dbReference>
<dbReference type="PANTHER" id="PTHR35560">
    <property type="entry name" value="BLL0132 PROTEIN"/>
    <property type="match status" value="1"/>
</dbReference>
<keyword evidence="2" id="KW-0472">Membrane</keyword>
<evidence type="ECO:0000256" key="1">
    <source>
        <dbReference type="SAM" id="SignalP"/>
    </source>
</evidence>
<keyword evidence="2" id="KW-0812">Transmembrane</keyword>
<accession>A0A179F6D5</accession>
<evidence type="ECO:0000313" key="3">
    <source>
        <dbReference type="Proteomes" id="UP000078397"/>
    </source>
</evidence>
<organism evidence="2 3">
    <name type="scientific">Pochonia chlamydosporia 170</name>
    <dbReference type="NCBI Taxonomy" id="1380566"/>
    <lineage>
        <taxon>Eukaryota</taxon>
        <taxon>Fungi</taxon>
        <taxon>Dikarya</taxon>
        <taxon>Ascomycota</taxon>
        <taxon>Pezizomycotina</taxon>
        <taxon>Sordariomycetes</taxon>
        <taxon>Hypocreomycetidae</taxon>
        <taxon>Hypocreales</taxon>
        <taxon>Clavicipitaceae</taxon>
        <taxon>Pochonia</taxon>
    </lineage>
</organism>
<dbReference type="AlphaFoldDB" id="A0A179F6D5"/>
<keyword evidence="3" id="KW-1185">Reference proteome</keyword>
<feature type="signal peptide" evidence="1">
    <location>
        <begin position="1"/>
        <end position="22"/>
    </location>
</feature>
<dbReference type="STRING" id="1380566.A0A179F6D5"/>
<dbReference type="EMBL" id="LSBJ02000001">
    <property type="protein sequence ID" value="OAQ61005.1"/>
    <property type="molecule type" value="Genomic_DNA"/>
</dbReference>
<dbReference type="KEGG" id="pchm:VFPPC_13193"/>
<gene>
    <name evidence="2" type="ORF">VFPPC_13193</name>
</gene>
<feature type="chain" id="PRO_5008101305" evidence="1">
    <location>
        <begin position="23"/>
        <end position="424"/>
    </location>
</feature>
<keyword evidence="1" id="KW-0732">Signal</keyword>
<dbReference type="RefSeq" id="XP_018138814.1">
    <property type="nucleotide sequence ID" value="XM_018290970.1"/>
</dbReference>
<proteinExistence type="predicted"/>
<name>A0A179F6D5_METCM</name>
<dbReference type="Proteomes" id="UP000078397">
    <property type="component" value="Unassembled WGS sequence"/>
</dbReference>
<evidence type="ECO:0000313" key="2">
    <source>
        <dbReference type="EMBL" id="OAQ61005.1"/>
    </source>
</evidence>
<dbReference type="OrthoDB" id="2019572at2759"/>
<comment type="caution">
    <text evidence="2">The sequence shown here is derived from an EMBL/GenBank/DDBJ whole genome shotgun (WGS) entry which is preliminary data.</text>
</comment>